<feature type="region of interest" description="Disordered" evidence="1">
    <location>
        <begin position="185"/>
        <end position="222"/>
    </location>
</feature>
<proteinExistence type="predicted"/>
<dbReference type="InterPro" id="IPR011112">
    <property type="entry name" value="Rho-like_N"/>
</dbReference>
<evidence type="ECO:0000259" key="2">
    <source>
        <dbReference type="SMART" id="SM00959"/>
    </source>
</evidence>
<feature type="domain" description="Rho termination factor-like N-terminal" evidence="2">
    <location>
        <begin position="339"/>
        <end position="374"/>
    </location>
</feature>
<feature type="compositionally biased region" description="Polar residues" evidence="1">
    <location>
        <begin position="162"/>
        <end position="172"/>
    </location>
</feature>
<feature type="region of interest" description="Disordered" evidence="1">
    <location>
        <begin position="61"/>
        <end position="134"/>
    </location>
</feature>
<protein>
    <recommendedName>
        <fullName evidence="2">Rho termination factor-like N-terminal domain-containing protein</fullName>
    </recommendedName>
</protein>
<feature type="compositionally biased region" description="Basic and acidic residues" evidence="1">
    <location>
        <begin position="199"/>
        <end position="210"/>
    </location>
</feature>
<keyword evidence="4" id="KW-1185">Reference proteome</keyword>
<evidence type="ECO:0000256" key="1">
    <source>
        <dbReference type="SAM" id="MobiDB-lite"/>
    </source>
</evidence>
<feature type="region of interest" description="Disordered" evidence="1">
    <location>
        <begin position="148"/>
        <end position="172"/>
    </location>
</feature>
<dbReference type="AlphaFoldDB" id="A0A9R1UTH5"/>
<dbReference type="Gene3D" id="1.10.720.10">
    <property type="match status" value="1"/>
</dbReference>
<feature type="region of interest" description="Disordered" evidence="1">
    <location>
        <begin position="258"/>
        <end position="335"/>
    </location>
</feature>
<evidence type="ECO:0000313" key="3">
    <source>
        <dbReference type="EMBL" id="KAJ0192630.1"/>
    </source>
</evidence>
<name>A0A9R1UTH5_LACSA</name>
<dbReference type="GO" id="GO:0006353">
    <property type="term" value="P:DNA-templated transcription termination"/>
    <property type="evidence" value="ECO:0007669"/>
    <property type="project" value="InterPro"/>
</dbReference>
<feature type="compositionally biased region" description="Acidic residues" evidence="1">
    <location>
        <begin position="303"/>
        <end position="335"/>
    </location>
</feature>
<evidence type="ECO:0000313" key="4">
    <source>
        <dbReference type="Proteomes" id="UP000235145"/>
    </source>
</evidence>
<organism evidence="3 4">
    <name type="scientific">Lactuca sativa</name>
    <name type="common">Garden lettuce</name>
    <dbReference type="NCBI Taxonomy" id="4236"/>
    <lineage>
        <taxon>Eukaryota</taxon>
        <taxon>Viridiplantae</taxon>
        <taxon>Streptophyta</taxon>
        <taxon>Embryophyta</taxon>
        <taxon>Tracheophyta</taxon>
        <taxon>Spermatophyta</taxon>
        <taxon>Magnoliopsida</taxon>
        <taxon>eudicotyledons</taxon>
        <taxon>Gunneridae</taxon>
        <taxon>Pentapetalae</taxon>
        <taxon>asterids</taxon>
        <taxon>campanulids</taxon>
        <taxon>Asterales</taxon>
        <taxon>Asteraceae</taxon>
        <taxon>Cichorioideae</taxon>
        <taxon>Cichorieae</taxon>
        <taxon>Lactucinae</taxon>
        <taxon>Lactuca</taxon>
    </lineage>
</organism>
<feature type="compositionally biased region" description="Low complexity" evidence="1">
    <location>
        <begin position="106"/>
        <end position="125"/>
    </location>
</feature>
<reference evidence="3 4" key="1">
    <citation type="journal article" date="2017" name="Nat. Commun.">
        <title>Genome assembly with in vitro proximity ligation data and whole-genome triplication in lettuce.</title>
        <authorList>
            <person name="Reyes-Chin-Wo S."/>
            <person name="Wang Z."/>
            <person name="Yang X."/>
            <person name="Kozik A."/>
            <person name="Arikit S."/>
            <person name="Song C."/>
            <person name="Xia L."/>
            <person name="Froenicke L."/>
            <person name="Lavelle D.O."/>
            <person name="Truco M.J."/>
            <person name="Xia R."/>
            <person name="Zhu S."/>
            <person name="Xu C."/>
            <person name="Xu H."/>
            <person name="Xu X."/>
            <person name="Cox K."/>
            <person name="Korf I."/>
            <person name="Meyers B.C."/>
            <person name="Michelmore R.W."/>
        </authorList>
    </citation>
    <scope>NUCLEOTIDE SEQUENCE [LARGE SCALE GENOMIC DNA]</scope>
    <source>
        <strain evidence="4">cv. Salinas</strain>
        <tissue evidence="3">Seedlings</tissue>
    </source>
</reference>
<dbReference type="PANTHER" id="PTHR34449:SF5">
    <property type="entry name" value="ATP BINDING _ ATPASE"/>
    <property type="match status" value="1"/>
</dbReference>
<dbReference type="EMBL" id="NBSK02000008">
    <property type="protein sequence ID" value="KAJ0192630.1"/>
    <property type="molecule type" value="Genomic_DNA"/>
</dbReference>
<accession>A0A9R1UTH5</accession>
<dbReference type="GO" id="GO:0003729">
    <property type="term" value="F:mRNA binding"/>
    <property type="evidence" value="ECO:0000318"/>
    <property type="project" value="GO_Central"/>
</dbReference>
<dbReference type="OrthoDB" id="652255at2759"/>
<sequence length="374" mass="41772">MLPASHFVSHGLTGHGASDGRCLRLSTISPCPSCKDYIKFPQVKVLSSGYTSRGTISFICNANSSGQRRNPDFSRQNRQGYSRNKNRNTEDRDGIDGFEDSEPFTSKNGPSFLSNSSSPSPKFHSAATPGPREREIVEIFRKVQAQLRERAAQKEEKKVEDSQSQGHNKQNETVDSLLKLLRKHSVQHGKSNSTNNSRNNRDFVLDHNPDHNNTSFSEDKNLKDLNSETSVIQSFRPASNFQRRSPVPKFKYRPILSGQETEEAINEPDPIPEIKMETGPGPEPEPEPEVESEVVYGIGGFDESSDDEASDIEDTADEIDDDDDDDDDNEEVNVIEDNDLSSMKLVELRAVAKSRGIKGMSRLKKQELLELLSS</sequence>
<dbReference type="GO" id="GO:0019843">
    <property type="term" value="F:rRNA binding"/>
    <property type="evidence" value="ECO:0000318"/>
    <property type="project" value="GO_Central"/>
</dbReference>
<dbReference type="GO" id="GO:0010239">
    <property type="term" value="P:chloroplast mRNA processing"/>
    <property type="evidence" value="ECO:0000318"/>
    <property type="project" value="GO_Central"/>
</dbReference>
<gene>
    <name evidence="3" type="ORF">LSAT_V11C800425580</name>
</gene>
<comment type="caution">
    <text evidence="3">The sequence shown here is derived from an EMBL/GenBank/DDBJ whole genome shotgun (WGS) entry which is preliminary data.</text>
</comment>
<feature type="compositionally biased region" description="Polar residues" evidence="1">
    <location>
        <begin position="61"/>
        <end position="83"/>
    </location>
</feature>
<dbReference type="GO" id="GO:0009507">
    <property type="term" value="C:chloroplast"/>
    <property type="evidence" value="ECO:0000318"/>
    <property type="project" value="GO_Central"/>
</dbReference>
<dbReference type="GO" id="GO:1901259">
    <property type="term" value="P:chloroplast rRNA processing"/>
    <property type="evidence" value="ECO:0000318"/>
    <property type="project" value="GO_Central"/>
</dbReference>
<dbReference type="Proteomes" id="UP000235145">
    <property type="component" value="Unassembled WGS sequence"/>
</dbReference>
<dbReference type="PANTHER" id="PTHR34449">
    <property type="entry name" value="RHO TERMINATION FACTOR"/>
    <property type="match status" value="1"/>
</dbReference>
<dbReference type="Pfam" id="PF07498">
    <property type="entry name" value="Rho_N"/>
    <property type="match status" value="1"/>
</dbReference>
<feature type="compositionally biased region" description="Basic and acidic residues" evidence="1">
    <location>
        <begin position="148"/>
        <end position="161"/>
    </location>
</feature>
<dbReference type="SMART" id="SM00959">
    <property type="entry name" value="Rho_N"/>
    <property type="match status" value="1"/>
</dbReference>